<keyword evidence="1" id="KW-0687">Ribonucleoprotein</keyword>
<dbReference type="GO" id="GO:0005840">
    <property type="term" value="C:ribosome"/>
    <property type="evidence" value="ECO:0007669"/>
    <property type="project" value="UniProtKB-KW"/>
</dbReference>
<comment type="caution">
    <text evidence="1">The sequence shown here is derived from an EMBL/GenBank/DDBJ whole genome shotgun (WGS) entry which is preliminary data.</text>
</comment>
<reference evidence="1" key="1">
    <citation type="submission" date="2013-03" db="EMBL/GenBank/DDBJ databases">
        <authorList>
            <person name="Aslett M."/>
        </authorList>
    </citation>
    <scope>NUCLEOTIDE SEQUENCE [LARGE SCALE GENOMIC DNA]</scope>
    <source>
        <strain evidence="1">ISE/inbred ISE</strain>
    </source>
</reference>
<dbReference type="InterPro" id="IPR019346">
    <property type="entry name" value="Ribosomal_mL42"/>
</dbReference>
<dbReference type="EMBL" id="CAVP010058658">
    <property type="protein sequence ID" value="CDL95016.1"/>
    <property type="molecule type" value="Genomic_DNA"/>
</dbReference>
<keyword evidence="1" id="KW-0689">Ribosomal protein</keyword>
<evidence type="ECO:0000313" key="1">
    <source>
        <dbReference type="EMBL" id="CDL95016.1"/>
    </source>
</evidence>
<sequence>MLRVASLVAFRRYSSEAGKGNLKKIVVCRNGSVAAWHPETPFPYEHSRPVVLEEEDKAESPLSNAVNRASRWKEGPNVPQLKDIFYTSKHEWYTRTREERLRSVAAPIPRRK</sequence>
<proteinExistence type="predicted"/>
<gene>
    <name evidence="1" type="ORF">HCOI_01296900</name>
</gene>
<name>W6NCW8_HAECO</name>
<protein>
    <submittedName>
        <fullName evidence="1">Ribosomal protein S32 domain containing protein</fullName>
    </submittedName>
</protein>
<accession>W6NCW8</accession>
<organism evidence="1">
    <name type="scientific">Haemonchus contortus</name>
    <name type="common">Barber pole worm</name>
    <dbReference type="NCBI Taxonomy" id="6289"/>
    <lineage>
        <taxon>Eukaryota</taxon>
        <taxon>Metazoa</taxon>
        <taxon>Ecdysozoa</taxon>
        <taxon>Nematoda</taxon>
        <taxon>Chromadorea</taxon>
        <taxon>Rhabditida</taxon>
        <taxon>Rhabditina</taxon>
        <taxon>Rhabditomorpha</taxon>
        <taxon>Strongyloidea</taxon>
        <taxon>Trichostrongylidae</taxon>
        <taxon>Haemonchus</taxon>
    </lineage>
</organism>
<dbReference type="AlphaFoldDB" id="W6NCW8"/>
<dbReference type="Pfam" id="PF10210">
    <property type="entry name" value="MRP-S32"/>
    <property type="match status" value="1"/>
</dbReference>
<reference evidence="1" key="2">
    <citation type="submission" date="2013-05" db="EMBL/GenBank/DDBJ databases">
        <title>The genome and transcriptome of Haemonchus contortus: a key model parasite for drug and vaccine discovery.</title>
        <authorList>
            <person name="Laing R."/>
            <person name="Kikuchi T."/>
            <person name="Martinelli A."/>
            <person name="Tsai I.J."/>
            <person name="Beech R.N."/>
            <person name="Redman E."/>
            <person name="Holroyd N."/>
            <person name="Bartley D.J."/>
            <person name="Beasley H."/>
            <person name="Britton C."/>
            <person name="Curran D."/>
            <person name="Devaney E."/>
            <person name="Gilabert A."/>
            <person name="Jackson F."/>
            <person name="Hunt M."/>
            <person name="Johnston S."/>
            <person name="Kryukov I."/>
            <person name="Li K."/>
            <person name="Morrison A.A."/>
            <person name="Reid A.J."/>
            <person name="Sargison N."/>
            <person name="Saunders G."/>
            <person name="Wasmuth J.D."/>
            <person name="Wolstenholme A."/>
            <person name="Berriman M."/>
            <person name="Gilleard J.S."/>
            <person name="Cotton J.A."/>
        </authorList>
    </citation>
    <scope>NUCLEOTIDE SEQUENCE [LARGE SCALE GENOMIC DNA]</scope>
    <source>
        <strain evidence="1">ISE/inbred ISE</strain>
    </source>
</reference>